<sequence>MRGLPASLHEPLVEVHVRGADRRPVVGRDRGVGGVDLGGDQREHGRVGVVGAAHRVALDEAPQPVEVDEVGRLEGGDEHPAVQVVHEQPVVAQQAERLAQRVAGDAEVGAEALLRQAGRRGAGRRR</sequence>
<protein>
    <submittedName>
        <fullName evidence="1">Uncharacterized protein</fullName>
    </submittedName>
</protein>
<gene>
    <name evidence="1" type="ORF">GCM10025868_24070</name>
</gene>
<reference evidence="2" key="1">
    <citation type="journal article" date="2019" name="Int. J. Syst. Evol. Microbiol.">
        <title>The Global Catalogue of Microorganisms (GCM) 10K type strain sequencing project: providing services to taxonomists for standard genome sequencing and annotation.</title>
        <authorList>
            <consortium name="The Broad Institute Genomics Platform"/>
            <consortium name="The Broad Institute Genome Sequencing Center for Infectious Disease"/>
            <person name="Wu L."/>
            <person name="Ma J."/>
        </authorList>
    </citation>
    <scope>NUCLEOTIDE SEQUENCE [LARGE SCALE GENOMIC DNA]</scope>
    <source>
        <strain evidence="2">NBRC 108730</strain>
    </source>
</reference>
<organism evidence="1 2">
    <name type="scientific">Angustibacter aerolatus</name>
    <dbReference type="NCBI Taxonomy" id="1162965"/>
    <lineage>
        <taxon>Bacteria</taxon>
        <taxon>Bacillati</taxon>
        <taxon>Actinomycetota</taxon>
        <taxon>Actinomycetes</taxon>
        <taxon>Kineosporiales</taxon>
        <taxon>Kineosporiaceae</taxon>
    </lineage>
</organism>
<evidence type="ECO:0000313" key="1">
    <source>
        <dbReference type="EMBL" id="GMA87157.1"/>
    </source>
</evidence>
<keyword evidence="2" id="KW-1185">Reference proteome</keyword>
<name>A0ABQ6JHD8_9ACTN</name>
<dbReference type="EMBL" id="BSUZ01000001">
    <property type="protein sequence ID" value="GMA87157.1"/>
    <property type="molecule type" value="Genomic_DNA"/>
</dbReference>
<dbReference type="Proteomes" id="UP001157017">
    <property type="component" value="Unassembled WGS sequence"/>
</dbReference>
<proteinExistence type="predicted"/>
<comment type="caution">
    <text evidence="1">The sequence shown here is derived from an EMBL/GenBank/DDBJ whole genome shotgun (WGS) entry which is preliminary data.</text>
</comment>
<evidence type="ECO:0000313" key="2">
    <source>
        <dbReference type="Proteomes" id="UP001157017"/>
    </source>
</evidence>
<accession>A0ABQ6JHD8</accession>